<protein>
    <submittedName>
        <fullName evidence="3">Tryptophan synthase beta chain</fullName>
    </submittedName>
</protein>
<dbReference type="InterPro" id="IPR036052">
    <property type="entry name" value="TrpB-like_PALP_sf"/>
</dbReference>
<dbReference type="InterPro" id="IPR023026">
    <property type="entry name" value="Trp_synth_beta/beta-like"/>
</dbReference>
<dbReference type="STRING" id="592050.SAMN05421875_11454"/>
<dbReference type="PANTHER" id="PTHR48077">
    <property type="entry name" value="TRYPTOPHAN SYNTHASE-RELATED"/>
    <property type="match status" value="1"/>
</dbReference>
<sequence length="64" mass="6766">MGPQHSYLKGIGRVEGIIPALESAHAVAWAMRVAPTLGKDTHILVNLSGRGDKDADYVAKVLGI</sequence>
<gene>
    <name evidence="3" type="ORF">SAMN05421875_11454</name>
</gene>
<evidence type="ECO:0000256" key="1">
    <source>
        <dbReference type="ARBA" id="ARBA00001933"/>
    </source>
</evidence>
<dbReference type="EMBL" id="FNQJ01000014">
    <property type="protein sequence ID" value="SEA47183.1"/>
    <property type="molecule type" value="Genomic_DNA"/>
</dbReference>
<evidence type="ECO:0000313" key="3">
    <source>
        <dbReference type="EMBL" id="SEA47183.1"/>
    </source>
</evidence>
<keyword evidence="4" id="KW-1185">Reference proteome</keyword>
<dbReference type="GO" id="GO:0005737">
    <property type="term" value="C:cytoplasm"/>
    <property type="evidence" value="ECO:0007669"/>
    <property type="project" value="TreeGrafter"/>
</dbReference>
<dbReference type="Gene3D" id="3.40.50.1100">
    <property type="match status" value="1"/>
</dbReference>
<evidence type="ECO:0000313" key="4">
    <source>
        <dbReference type="Proteomes" id="UP000199002"/>
    </source>
</evidence>
<dbReference type="PANTHER" id="PTHR48077:SF3">
    <property type="entry name" value="TRYPTOPHAN SYNTHASE"/>
    <property type="match status" value="1"/>
</dbReference>
<evidence type="ECO:0000256" key="2">
    <source>
        <dbReference type="ARBA" id="ARBA00022898"/>
    </source>
</evidence>
<organism evidence="3 4">
    <name type="scientific">Acidovorax soli</name>
    <dbReference type="NCBI Taxonomy" id="592050"/>
    <lineage>
        <taxon>Bacteria</taxon>
        <taxon>Pseudomonadati</taxon>
        <taxon>Pseudomonadota</taxon>
        <taxon>Betaproteobacteria</taxon>
        <taxon>Burkholderiales</taxon>
        <taxon>Comamonadaceae</taxon>
        <taxon>Acidovorax</taxon>
    </lineage>
</organism>
<keyword evidence="2" id="KW-0663">Pyridoxal phosphate</keyword>
<dbReference type="Proteomes" id="UP000199002">
    <property type="component" value="Unassembled WGS sequence"/>
</dbReference>
<comment type="cofactor">
    <cofactor evidence="1">
        <name>pyridoxal 5'-phosphate</name>
        <dbReference type="ChEBI" id="CHEBI:597326"/>
    </cofactor>
</comment>
<proteinExistence type="predicted"/>
<dbReference type="AlphaFoldDB" id="A0A1H4BG81"/>
<name>A0A1H4BG81_9BURK</name>
<dbReference type="GO" id="GO:0004834">
    <property type="term" value="F:tryptophan synthase activity"/>
    <property type="evidence" value="ECO:0007669"/>
    <property type="project" value="InterPro"/>
</dbReference>
<accession>A0A1H4BG81</accession>
<dbReference type="SUPFAM" id="SSF53686">
    <property type="entry name" value="Tryptophan synthase beta subunit-like PLP-dependent enzymes"/>
    <property type="match status" value="1"/>
</dbReference>
<reference evidence="4" key="1">
    <citation type="submission" date="2016-10" db="EMBL/GenBank/DDBJ databases">
        <authorList>
            <person name="Varghese N."/>
            <person name="Submissions S."/>
        </authorList>
    </citation>
    <scope>NUCLEOTIDE SEQUENCE [LARGE SCALE GENOMIC DNA]</scope>
    <source>
        <strain evidence="4">DSM 25157</strain>
    </source>
</reference>